<name>A0A8S5RW19_9CAUD</name>
<dbReference type="EMBL" id="BK032497">
    <property type="protein sequence ID" value="DAF42642.1"/>
    <property type="molecule type" value="Genomic_DNA"/>
</dbReference>
<protein>
    <submittedName>
        <fullName evidence="1">Uncharacterized protein</fullName>
    </submittedName>
</protein>
<reference evidence="1" key="1">
    <citation type="journal article" date="2021" name="Proc. Natl. Acad. Sci. U.S.A.">
        <title>A Catalog of Tens of Thousands of Viruses from Human Metagenomes Reveals Hidden Associations with Chronic Diseases.</title>
        <authorList>
            <person name="Tisza M.J."/>
            <person name="Buck C.B."/>
        </authorList>
    </citation>
    <scope>NUCLEOTIDE SEQUENCE</scope>
    <source>
        <strain evidence="1">CtHip2</strain>
    </source>
</reference>
<evidence type="ECO:0000313" key="1">
    <source>
        <dbReference type="EMBL" id="DAF42642.1"/>
    </source>
</evidence>
<accession>A0A8S5RW19</accession>
<sequence length="89" mass="10283">MVYHILRKRNEELNMTENTKKVTELLEELEKEGYVIEEIGDKFSPGYFIYDGNLIVAEIYNSGTYIVSDKAADGLLDFIAKKFKKVVDK</sequence>
<organism evidence="1">
    <name type="scientific">Siphoviridae sp. ctHip2</name>
    <dbReference type="NCBI Taxonomy" id="2827830"/>
    <lineage>
        <taxon>Viruses</taxon>
        <taxon>Duplodnaviria</taxon>
        <taxon>Heunggongvirae</taxon>
        <taxon>Uroviricota</taxon>
        <taxon>Caudoviricetes</taxon>
    </lineage>
</organism>
<proteinExistence type="predicted"/>